<evidence type="ECO:0000256" key="8">
    <source>
        <dbReference type="ARBA" id="ARBA00022692"/>
    </source>
</evidence>
<dbReference type="Proteomes" id="UP000283458">
    <property type="component" value="Unassembled WGS sequence"/>
</dbReference>
<evidence type="ECO:0000256" key="3">
    <source>
        <dbReference type="ARBA" id="ARBA00008741"/>
    </source>
</evidence>
<comment type="similarity">
    <text evidence="3 12">Belongs to the CcmD/CycX/HelD family.</text>
</comment>
<dbReference type="PANTHER" id="PTHR37531:SF1">
    <property type="entry name" value="HEME EXPORTER PROTEIN D"/>
    <property type="match status" value="1"/>
</dbReference>
<reference evidence="14 15" key="1">
    <citation type="submission" date="2018-09" db="EMBL/GenBank/DDBJ databases">
        <authorList>
            <person name="Zhu H."/>
        </authorList>
    </citation>
    <scope>NUCLEOTIDE SEQUENCE [LARGE SCALE GENOMIC DNA]</scope>
    <source>
        <strain evidence="14 15">K2W22B-5</strain>
    </source>
</reference>
<evidence type="ECO:0000256" key="13">
    <source>
        <dbReference type="SAM" id="MobiDB-lite"/>
    </source>
</evidence>
<dbReference type="GO" id="GO:0017004">
    <property type="term" value="P:cytochrome complex assembly"/>
    <property type="evidence" value="ECO:0007669"/>
    <property type="project" value="UniProtKB-KW"/>
</dbReference>
<feature type="compositionally biased region" description="Low complexity" evidence="13">
    <location>
        <begin position="57"/>
        <end position="67"/>
    </location>
</feature>
<evidence type="ECO:0000256" key="12">
    <source>
        <dbReference type="RuleBase" id="RU363101"/>
    </source>
</evidence>
<organism evidence="14 15">
    <name type="scientific">Azospirillum cavernae</name>
    <dbReference type="NCBI Taxonomy" id="2320860"/>
    <lineage>
        <taxon>Bacteria</taxon>
        <taxon>Pseudomonadati</taxon>
        <taxon>Pseudomonadota</taxon>
        <taxon>Alphaproteobacteria</taxon>
        <taxon>Rhodospirillales</taxon>
        <taxon>Azospirillaceae</taxon>
        <taxon>Azospirillum</taxon>
    </lineage>
</organism>
<dbReference type="AlphaFoldDB" id="A0A418VWG0"/>
<dbReference type="InterPro" id="IPR007078">
    <property type="entry name" value="Haem_export_protD_CcmD"/>
</dbReference>
<name>A0A418VWG0_9PROT</name>
<dbReference type="InterPro" id="IPR052075">
    <property type="entry name" value="Heme_exporter_D"/>
</dbReference>
<evidence type="ECO:0000256" key="7">
    <source>
        <dbReference type="ARBA" id="ARBA00022519"/>
    </source>
</evidence>
<evidence type="ECO:0000256" key="5">
    <source>
        <dbReference type="ARBA" id="ARBA00022448"/>
    </source>
</evidence>
<evidence type="ECO:0000313" key="14">
    <source>
        <dbReference type="EMBL" id="RJF81496.1"/>
    </source>
</evidence>
<protein>
    <recommendedName>
        <fullName evidence="4 12">Heme exporter protein D</fullName>
    </recommendedName>
</protein>
<evidence type="ECO:0000313" key="15">
    <source>
        <dbReference type="Proteomes" id="UP000283458"/>
    </source>
</evidence>
<keyword evidence="15" id="KW-1185">Reference proteome</keyword>
<evidence type="ECO:0000256" key="4">
    <source>
        <dbReference type="ARBA" id="ARBA00016461"/>
    </source>
</evidence>
<evidence type="ECO:0000256" key="9">
    <source>
        <dbReference type="ARBA" id="ARBA00022748"/>
    </source>
</evidence>
<comment type="subcellular location">
    <subcellularLocation>
        <location evidence="2 12">Cell inner membrane</location>
        <topology evidence="2 12">Single-pass membrane protein</topology>
    </subcellularLocation>
</comment>
<keyword evidence="5 12" id="KW-0813">Transport</keyword>
<comment type="caution">
    <text evidence="14">The sequence shown here is derived from an EMBL/GenBank/DDBJ whole genome shotgun (WGS) entry which is preliminary data.</text>
</comment>
<evidence type="ECO:0000256" key="1">
    <source>
        <dbReference type="ARBA" id="ARBA00002442"/>
    </source>
</evidence>
<accession>A0A418VWG0</accession>
<feature type="region of interest" description="Disordered" evidence="13">
    <location>
        <begin position="47"/>
        <end position="82"/>
    </location>
</feature>
<dbReference type="NCBIfam" id="TIGR03141">
    <property type="entry name" value="cytochro_ccmD"/>
    <property type="match status" value="1"/>
</dbReference>
<dbReference type="GO" id="GO:0015886">
    <property type="term" value="P:heme transport"/>
    <property type="evidence" value="ECO:0007669"/>
    <property type="project" value="InterPro"/>
</dbReference>
<evidence type="ECO:0000256" key="2">
    <source>
        <dbReference type="ARBA" id="ARBA00004377"/>
    </source>
</evidence>
<keyword evidence="8 12" id="KW-0812">Transmembrane</keyword>
<evidence type="ECO:0000256" key="10">
    <source>
        <dbReference type="ARBA" id="ARBA00022989"/>
    </source>
</evidence>
<dbReference type="PANTHER" id="PTHR37531">
    <property type="entry name" value="HEME EXPORTER PROTEIN D"/>
    <property type="match status" value="1"/>
</dbReference>
<evidence type="ECO:0000256" key="6">
    <source>
        <dbReference type="ARBA" id="ARBA00022475"/>
    </source>
</evidence>
<proteinExistence type="inferred from homology"/>
<gene>
    <name evidence="14" type="primary">ccmD</name>
    <name evidence="14" type="ORF">D3877_15200</name>
</gene>
<dbReference type="RefSeq" id="WP_119831588.1">
    <property type="nucleotide sequence ID" value="NZ_QYUL01000002.1"/>
</dbReference>
<dbReference type="Pfam" id="PF04995">
    <property type="entry name" value="CcmD"/>
    <property type="match status" value="1"/>
</dbReference>
<sequence>MTDFFAMGGYAAFVWPSYALAALVLLGLLIASLKGLREAEATVKALESVRPARRRAQSAAKRSAAQPETDSAPDLPGKASEG</sequence>
<dbReference type="GO" id="GO:0005886">
    <property type="term" value="C:plasma membrane"/>
    <property type="evidence" value="ECO:0007669"/>
    <property type="project" value="UniProtKB-SubCell"/>
</dbReference>
<keyword evidence="10 12" id="KW-1133">Transmembrane helix</keyword>
<feature type="transmembrane region" description="Helical" evidence="12">
    <location>
        <begin position="12"/>
        <end position="31"/>
    </location>
</feature>
<keyword evidence="7 12" id="KW-0997">Cell inner membrane</keyword>
<keyword evidence="11 12" id="KW-0472">Membrane</keyword>
<keyword evidence="6 12" id="KW-1003">Cell membrane</keyword>
<dbReference type="EMBL" id="QYUL01000002">
    <property type="protein sequence ID" value="RJF81496.1"/>
    <property type="molecule type" value="Genomic_DNA"/>
</dbReference>
<evidence type="ECO:0000256" key="11">
    <source>
        <dbReference type="ARBA" id="ARBA00023136"/>
    </source>
</evidence>
<keyword evidence="9 12" id="KW-0201">Cytochrome c-type biogenesis</keyword>
<comment type="function">
    <text evidence="1 12">Required for the export of heme to the periplasm for the biogenesis of c-type cytochromes.</text>
</comment>
<dbReference type="GO" id="GO:1903607">
    <property type="term" value="P:cytochrome c biosynthetic process"/>
    <property type="evidence" value="ECO:0007669"/>
    <property type="project" value="TreeGrafter"/>
</dbReference>